<gene>
    <name evidence="10" type="ORF">CC85DRAFT_288576</name>
</gene>
<feature type="region of interest" description="Disordered" evidence="8">
    <location>
        <begin position="1"/>
        <end position="46"/>
    </location>
</feature>
<keyword evidence="3" id="KW-0378">Hydrolase</keyword>
<keyword evidence="6" id="KW-0443">Lipid metabolism</keyword>
<dbReference type="Pfam" id="PF10261">
    <property type="entry name" value="FIT"/>
    <property type="match status" value="1"/>
</dbReference>
<feature type="transmembrane region" description="Helical" evidence="9">
    <location>
        <begin position="277"/>
        <end position="297"/>
    </location>
</feature>
<feature type="region of interest" description="Disordered" evidence="8">
    <location>
        <begin position="388"/>
        <end position="433"/>
    </location>
</feature>
<organism evidence="10 11">
    <name type="scientific">Cutaneotrichosporon oleaginosum</name>
    <dbReference type="NCBI Taxonomy" id="879819"/>
    <lineage>
        <taxon>Eukaryota</taxon>
        <taxon>Fungi</taxon>
        <taxon>Dikarya</taxon>
        <taxon>Basidiomycota</taxon>
        <taxon>Agaricomycotina</taxon>
        <taxon>Tremellomycetes</taxon>
        <taxon>Trichosporonales</taxon>
        <taxon>Trichosporonaceae</taxon>
        <taxon>Cutaneotrichosporon</taxon>
    </lineage>
</organism>
<dbReference type="GO" id="GO:0008654">
    <property type="term" value="P:phospholipid biosynthetic process"/>
    <property type="evidence" value="ECO:0007669"/>
    <property type="project" value="TreeGrafter"/>
</dbReference>
<dbReference type="OrthoDB" id="5579088at2759"/>
<evidence type="ECO:0000256" key="5">
    <source>
        <dbReference type="ARBA" id="ARBA00022989"/>
    </source>
</evidence>
<dbReference type="GO" id="GO:0005789">
    <property type="term" value="C:endoplasmic reticulum membrane"/>
    <property type="evidence" value="ECO:0007669"/>
    <property type="project" value="UniProtKB-SubCell"/>
</dbReference>
<evidence type="ECO:0000256" key="7">
    <source>
        <dbReference type="ARBA" id="ARBA00023136"/>
    </source>
</evidence>
<dbReference type="EMBL" id="KQ087260">
    <property type="protein sequence ID" value="KLT39386.1"/>
    <property type="molecule type" value="Genomic_DNA"/>
</dbReference>
<dbReference type="STRING" id="879819.A0A0J0XE54"/>
<comment type="subcellular location">
    <subcellularLocation>
        <location evidence="1">Endoplasmic reticulum membrane</location>
        <topology evidence="1">Multi-pass membrane protein</topology>
    </subcellularLocation>
</comment>
<dbReference type="AlphaFoldDB" id="A0A0J0XE54"/>
<feature type="transmembrane region" description="Helical" evidence="9">
    <location>
        <begin position="353"/>
        <end position="370"/>
    </location>
</feature>
<dbReference type="GeneID" id="28984915"/>
<name>A0A0J0XE54_9TREE</name>
<dbReference type="GO" id="GO:0034389">
    <property type="term" value="P:lipid droplet organization"/>
    <property type="evidence" value="ECO:0007669"/>
    <property type="project" value="TreeGrafter"/>
</dbReference>
<dbReference type="InterPro" id="IPR019388">
    <property type="entry name" value="FIT"/>
</dbReference>
<protein>
    <submittedName>
        <fullName evidence="10">Uncharacterized protein</fullName>
    </submittedName>
</protein>
<proteinExistence type="predicted"/>
<evidence type="ECO:0000256" key="3">
    <source>
        <dbReference type="ARBA" id="ARBA00022801"/>
    </source>
</evidence>
<evidence type="ECO:0000256" key="6">
    <source>
        <dbReference type="ARBA" id="ARBA00023098"/>
    </source>
</evidence>
<feature type="transmembrane region" description="Helical" evidence="9">
    <location>
        <begin position="318"/>
        <end position="347"/>
    </location>
</feature>
<feature type="compositionally biased region" description="Basic and acidic residues" evidence="8">
    <location>
        <begin position="397"/>
        <end position="411"/>
    </location>
</feature>
<dbReference type="Proteomes" id="UP000053611">
    <property type="component" value="Unassembled WGS sequence"/>
</dbReference>
<reference evidence="10 11" key="1">
    <citation type="submission" date="2015-03" db="EMBL/GenBank/DDBJ databases">
        <title>Genomics and transcriptomics of the oil-accumulating basidiomycete yeast T. oleaginosus allow insights into substrate utilization and the diverse evolutionary trajectories of mating systems in fungi.</title>
        <authorList>
            <consortium name="DOE Joint Genome Institute"/>
            <person name="Kourist R."/>
            <person name="Kracht O."/>
            <person name="Bracharz F."/>
            <person name="Lipzen A."/>
            <person name="Nolan M."/>
            <person name="Ohm R."/>
            <person name="Grigoriev I."/>
            <person name="Sun S."/>
            <person name="Heitman J."/>
            <person name="Bruck T."/>
            <person name="Nowrousian M."/>
        </authorList>
    </citation>
    <scope>NUCLEOTIDE SEQUENCE [LARGE SCALE GENOMIC DNA]</scope>
    <source>
        <strain evidence="10 11">IBC0246</strain>
    </source>
</reference>
<feature type="transmembrane region" description="Helical" evidence="9">
    <location>
        <begin position="166"/>
        <end position="188"/>
    </location>
</feature>
<keyword evidence="5 9" id="KW-1133">Transmembrane helix</keyword>
<evidence type="ECO:0000313" key="10">
    <source>
        <dbReference type="EMBL" id="KLT39386.1"/>
    </source>
</evidence>
<keyword evidence="11" id="KW-1185">Reference proteome</keyword>
<evidence type="ECO:0000256" key="4">
    <source>
        <dbReference type="ARBA" id="ARBA00022824"/>
    </source>
</evidence>
<dbReference type="PANTHER" id="PTHR23129:SF0">
    <property type="entry name" value="ACYL-COENZYME A DIPHOSPHATASE FITM2"/>
    <property type="match status" value="1"/>
</dbReference>
<dbReference type="GO" id="GO:0019915">
    <property type="term" value="P:lipid storage"/>
    <property type="evidence" value="ECO:0007669"/>
    <property type="project" value="InterPro"/>
</dbReference>
<keyword evidence="2 9" id="KW-0812">Transmembrane</keyword>
<evidence type="ECO:0000256" key="1">
    <source>
        <dbReference type="ARBA" id="ARBA00004477"/>
    </source>
</evidence>
<dbReference type="PANTHER" id="PTHR23129">
    <property type="entry name" value="ACYL-COENZYME A DIPHOSPHATASE FITM2"/>
    <property type="match status" value="1"/>
</dbReference>
<evidence type="ECO:0000256" key="9">
    <source>
        <dbReference type="SAM" id="Phobius"/>
    </source>
</evidence>
<feature type="transmembrane region" description="Helical" evidence="9">
    <location>
        <begin position="58"/>
        <end position="78"/>
    </location>
</feature>
<sequence length="460" mass="49164">MAPVDKHPTFQIRHRRRSSSVADSTAADLAARRPRRLSSGARRAPPGVLEKALERPQLVVGAVCAGVFLLGCAIAVACDTAVPTSELHHVHNHAPLRAAYFARKSNAINVLFVKRAWAWTAGIYLLHLSTSPGAPKVPSAAASVGRVNPALHSLHTAPRRSRGQRLAALVLASLAWILFTAWCFGAGLGDRIIAMSGGTCAIPLPKGIDVGALEHLLPDGHTTMILHAPDQAPEHVYLPLHDEFCGTTPLAPHTHPRLFALLDGPLQRPRWSGGFDISGHAFLLTLGAIVLAAEVAPSWRAALAERRGQKAPVRGPRGLVHAFSTVAGSALIGLWVWMLLMTALYFHNLKEKLAGLGLGLLAAVIVNLSIPGQSAPVIEFKVRGAPRRPRASPMSPADEHAPVFSHSRSESSDDAPPLSPTPVRSPGPTVRRLDAVAALEDQAQRVPIIREPIPEKLHQE</sequence>
<evidence type="ECO:0000256" key="2">
    <source>
        <dbReference type="ARBA" id="ARBA00022692"/>
    </source>
</evidence>
<dbReference type="GO" id="GO:0010945">
    <property type="term" value="F:coenzyme A diphosphatase activity"/>
    <property type="evidence" value="ECO:0007669"/>
    <property type="project" value="InterPro"/>
</dbReference>
<evidence type="ECO:0000256" key="8">
    <source>
        <dbReference type="SAM" id="MobiDB-lite"/>
    </source>
</evidence>
<accession>A0A0J0XE54</accession>
<keyword evidence="4" id="KW-0256">Endoplasmic reticulum</keyword>
<evidence type="ECO:0000313" key="11">
    <source>
        <dbReference type="Proteomes" id="UP000053611"/>
    </source>
</evidence>
<dbReference type="RefSeq" id="XP_018275877.1">
    <property type="nucleotide sequence ID" value="XM_018424312.1"/>
</dbReference>
<keyword evidence="7 9" id="KW-0472">Membrane</keyword>